<dbReference type="InterPro" id="IPR034193">
    <property type="entry name" value="PCSK9_ProteinaseK-like"/>
</dbReference>
<dbReference type="PROSITE" id="PS00137">
    <property type="entry name" value="SUBTILASE_HIS"/>
    <property type="match status" value="1"/>
</dbReference>
<protein>
    <submittedName>
        <fullName evidence="9">Peptidase inhibitor I9</fullName>
    </submittedName>
</protein>
<dbReference type="SUPFAM" id="SSF54897">
    <property type="entry name" value="Protease propeptides/inhibitors"/>
    <property type="match status" value="1"/>
</dbReference>
<evidence type="ECO:0000313" key="9">
    <source>
        <dbReference type="EMBL" id="SOC81126.1"/>
    </source>
</evidence>
<feature type="active site" description="Charge relay system" evidence="5">
    <location>
        <position position="232"/>
    </location>
</feature>
<evidence type="ECO:0000256" key="3">
    <source>
        <dbReference type="ARBA" id="ARBA00022801"/>
    </source>
</evidence>
<dbReference type="OrthoDB" id="9798386at2"/>
<dbReference type="SUPFAM" id="SSF52743">
    <property type="entry name" value="Subtilisin-like"/>
    <property type="match status" value="1"/>
</dbReference>
<reference evidence="10" key="1">
    <citation type="submission" date="2017-09" db="EMBL/GenBank/DDBJ databases">
        <authorList>
            <person name="Varghese N."/>
            <person name="Submissions S."/>
        </authorList>
    </citation>
    <scope>NUCLEOTIDE SEQUENCE [LARGE SCALE GENOMIC DNA]</scope>
    <source>
        <strain evidence="10">CGMCC 1.12641</strain>
    </source>
</reference>
<comment type="similarity">
    <text evidence="1 5 6">Belongs to the peptidase S8 family.</text>
</comment>
<dbReference type="InterPro" id="IPR037045">
    <property type="entry name" value="S8pro/Inhibitor_I9_sf"/>
</dbReference>
<dbReference type="InterPro" id="IPR015500">
    <property type="entry name" value="Peptidase_S8_subtilisin-rel"/>
</dbReference>
<keyword evidence="3 5" id="KW-0378">Hydrolase</keyword>
<keyword evidence="4 5" id="KW-0720">Serine protease</keyword>
<dbReference type="SUPFAM" id="SSF49299">
    <property type="entry name" value="PKD domain"/>
    <property type="match status" value="1"/>
</dbReference>
<dbReference type="Pfam" id="PF18911">
    <property type="entry name" value="PKD_4"/>
    <property type="match status" value="1"/>
</dbReference>
<evidence type="ECO:0000256" key="7">
    <source>
        <dbReference type="SAM" id="Phobius"/>
    </source>
</evidence>
<feature type="transmembrane region" description="Helical" evidence="7">
    <location>
        <begin position="12"/>
        <end position="34"/>
    </location>
</feature>
<dbReference type="PRINTS" id="PR00723">
    <property type="entry name" value="SUBTILISIN"/>
</dbReference>
<dbReference type="GO" id="GO:0006508">
    <property type="term" value="P:proteolysis"/>
    <property type="evidence" value="ECO:0007669"/>
    <property type="project" value="UniProtKB-KW"/>
</dbReference>
<keyword evidence="7" id="KW-0812">Transmembrane</keyword>
<evidence type="ECO:0000256" key="6">
    <source>
        <dbReference type="RuleBase" id="RU003355"/>
    </source>
</evidence>
<evidence type="ECO:0000256" key="5">
    <source>
        <dbReference type="PROSITE-ProRule" id="PRU01240"/>
    </source>
</evidence>
<dbReference type="GO" id="GO:0004252">
    <property type="term" value="F:serine-type endopeptidase activity"/>
    <property type="evidence" value="ECO:0007669"/>
    <property type="project" value="UniProtKB-UniRule"/>
</dbReference>
<dbReference type="Gene3D" id="2.60.40.10">
    <property type="entry name" value="Immunoglobulins"/>
    <property type="match status" value="1"/>
</dbReference>
<dbReference type="InterPro" id="IPR023828">
    <property type="entry name" value="Peptidase_S8_Ser-AS"/>
</dbReference>
<keyword evidence="7" id="KW-0472">Membrane</keyword>
<dbReference type="Gene3D" id="3.40.50.200">
    <property type="entry name" value="Peptidase S8/S53 domain"/>
    <property type="match status" value="1"/>
</dbReference>
<dbReference type="InterPro" id="IPR036852">
    <property type="entry name" value="Peptidase_S8/S53_dom_sf"/>
</dbReference>
<keyword evidence="10" id="KW-1185">Reference proteome</keyword>
<organism evidence="9 10">
    <name type="scientific">Salinimicrobium sediminis</name>
    <dbReference type="NCBI Taxonomy" id="1343891"/>
    <lineage>
        <taxon>Bacteria</taxon>
        <taxon>Pseudomonadati</taxon>
        <taxon>Bacteroidota</taxon>
        <taxon>Flavobacteriia</taxon>
        <taxon>Flavobacteriales</taxon>
        <taxon>Flavobacteriaceae</taxon>
        <taxon>Salinimicrobium</taxon>
    </lineage>
</organism>
<name>A0A285X7X9_9FLAO</name>
<sequence>MIEIQKKSFRFYFSVPFWQIVKTMVLLLFVISIWSCEKESVAEDSLKKLEVDVQSGVENKQLVKDQYIVLLSKFPADFKSQAALDAVTKEIRQIPGVEIKGSFKHTVTGFTAKLDLQQVKRLENDPRVISVTQDEYIFLTGEEVNSLVTVQEYPEWGLDRIDQRQSILDRTYAYTSTGAGINVYVMDSGIRFSHNEFEGRATLGKDFVRDFPDDLYDIDDPDIGDGEDCNGHGTHVAGTIGGKTYGVAKDVNLISVRVFSCHSQTSEARVLQAVDWVTANAAHPAVVNISLGKEGVEEPLELAIENSISSGINYVISAGNSNINACEYTPARTPGALTVGASDIYNKRAYFSNYGNCVDVYGPGVSIASAGFEADTATVLKSGTSMAAPHVSGIAAQYLEMHPEATPAQVHAAVVENATPGFIDDVPSGTSALANNSWGTIDFIPPPAPKITLEALLSKSRGDYRVHLNWNTPEGRIYELYRNGMIIGRFEKGPYIFDEFLFEKNATIVYRVCNIEYENCSEEVAVVIGNGGTSGSGNNSPQADFSFSADLLDLEFIDQSSDSDGNITAWSWDFGDGNSSNQQNPQHTYATGGNYEVGLQVTDNLGATSFIAKNISVKGEEMNPGEFLLTGRGYKNKGQWQTDLTWSPAGNYEQVDLYRNGEFLRTIDDTGIYTDSTSFKGGGALTYKICVSSSLEICSNTLSVQF</sequence>
<dbReference type="GO" id="GO:0005615">
    <property type="term" value="C:extracellular space"/>
    <property type="evidence" value="ECO:0007669"/>
    <property type="project" value="TreeGrafter"/>
</dbReference>
<dbReference type="InterPro" id="IPR022409">
    <property type="entry name" value="PKD/Chitinase_dom"/>
</dbReference>
<dbReference type="PANTHER" id="PTHR43806">
    <property type="entry name" value="PEPTIDASE S8"/>
    <property type="match status" value="1"/>
</dbReference>
<dbReference type="PROSITE" id="PS00138">
    <property type="entry name" value="SUBTILASE_SER"/>
    <property type="match status" value="1"/>
</dbReference>
<dbReference type="AlphaFoldDB" id="A0A285X7X9"/>
<dbReference type="SMART" id="SM00089">
    <property type="entry name" value="PKD"/>
    <property type="match status" value="1"/>
</dbReference>
<dbReference type="InterPro" id="IPR050131">
    <property type="entry name" value="Peptidase_S8_subtilisin-like"/>
</dbReference>
<dbReference type="PROSITE" id="PS50093">
    <property type="entry name" value="PKD"/>
    <property type="match status" value="1"/>
</dbReference>
<gene>
    <name evidence="9" type="ORF">SAMN06296241_2698</name>
</gene>
<keyword evidence="2 5" id="KW-0645">Protease</keyword>
<dbReference type="Gene3D" id="3.30.70.80">
    <property type="entry name" value="Peptidase S8 propeptide/proteinase inhibitor I9"/>
    <property type="match status" value="1"/>
</dbReference>
<feature type="domain" description="PKD" evidence="8">
    <location>
        <begin position="552"/>
        <end position="617"/>
    </location>
</feature>
<evidence type="ECO:0000256" key="2">
    <source>
        <dbReference type="ARBA" id="ARBA00022670"/>
    </source>
</evidence>
<dbReference type="CDD" id="cd04077">
    <property type="entry name" value="Peptidases_S8_PCSK9_ProteinaseK_like"/>
    <property type="match status" value="1"/>
</dbReference>
<dbReference type="InterPro" id="IPR022398">
    <property type="entry name" value="Peptidase_S8_His-AS"/>
</dbReference>
<dbReference type="InterPro" id="IPR010259">
    <property type="entry name" value="S8pro/Inhibitor_I9"/>
</dbReference>
<dbReference type="PROSITE" id="PS51892">
    <property type="entry name" value="SUBTILASE"/>
    <property type="match status" value="1"/>
</dbReference>
<dbReference type="InterPro" id="IPR000601">
    <property type="entry name" value="PKD_dom"/>
</dbReference>
<dbReference type="InterPro" id="IPR000209">
    <property type="entry name" value="Peptidase_S8/S53_dom"/>
</dbReference>
<dbReference type="FunFam" id="3.40.50.200:FF:000014">
    <property type="entry name" value="Proteinase K"/>
    <property type="match status" value="1"/>
</dbReference>
<feature type="active site" description="Charge relay system" evidence="5">
    <location>
        <position position="187"/>
    </location>
</feature>
<evidence type="ECO:0000313" key="10">
    <source>
        <dbReference type="Proteomes" id="UP000219193"/>
    </source>
</evidence>
<proteinExistence type="inferred from homology"/>
<dbReference type="InterPro" id="IPR023827">
    <property type="entry name" value="Peptidase_S8_Asp-AS"/>
</dbReference>
<evidence type="ECO:0000259" key="8">
    <source>
        <dbReference type="PROSITE" id="PS50093"/>
    </source>
</evidence>
<dbReference type="Pfam" id="PF00082">
    <property type="entry name" value="Peptidase_S8"/>
    <property type="match status" value="1"/>
</dbReference>
<dbReference type="InterPro" id="IPR035986">
    <property type="entry name" value="PKD_dom_sf"/>
</dbReference>
<dbReference type="CDD" id="cd00146">
    <property type="entry name" value="PKD"/>
    <property type="match status" value="1"/>
</dbReference>
<feature type="active site" description="Charge relay system" evidence="5">
    <location>
        <position position="385"/>
    </location>
</feature>
<dbReference type="PROSITE" id="PS00136">
    <property type="entry name" value="SUBTILASE_ASP"/>
    <property type="match status" value="1"/>
</dbReference>
<dbReference type="Pfam" id="PF05922">
    <property type="entry name" value="Inhibitor_I9"/>
    <property type="match status" value="1"/>
</dbReference>
<accession>A0A285X7X9</accession>
<evidence type="ECO:0000256" key="4">
    <source>
        <dbReference type="ARBA" id="ARBA00022825"/>
    </source>
</evidence>
<dbReference type="InterPro" id="IPR013783">
    <property type="entry name" value="Ig-like_fold"/>
</dbReference>
<evidence type="ECO:0000256" key="1">
    <source>
        <dbReference type="ARBA" id="ARBA00011073"/>
    </source>
</evidence>
<keyword evidence="7" id="KW-1133">Transmembrane helix</keyword>
<dbReference type="PANTHER" id="PTHR43806:SF11">
    <property type="entry name" value="CEREVISIN-RELATED"/>
    <property type="match status" value="1"/>
</dbReference>
<dbReference type="EMBL" id="OCMF01000004">
    <property type="protein sequence ID" value="SOC81126.1"/>
    <property type="molecule type" value="Genomic_DNA"/>
</dbReference>
<dbReference type="Proteomes" id="UP000219193">
    <property type="component" value="Unassembled WGS sequence"/>
</dbReference>